<gene>
    <name evidence="3" type="ORF">J1605_003657</name>
</gene>
<reference evidence="3 4" key="1">
    <citation type="submission" date="2022-11" db="EMBL/GenBank/DDBJ databases">
        <title>Whole genome sequence of Eschrichtius robustus ER-17-0199.</title>
        <authorList>
            <person name="Bruniche-Olsen A."/>
            <person name="Black A.N."/>
            <person name="Fields C.J."/>
            <person name="Walden K."/>
            <person name="Dewoody J.A."/>
        </authorList>
    </citation>
    <scope>NUCLEOTIDE SEQUENCE [LARGE SCALE GENOMIC DNA]</scope>
    <source>
        <strain evidence="3">ER-17-0199</strain>
        <tissue evidence="3">Blubber</tissue>
    </source>
</reference>
<proteinExistence type="predicted"/>
<feature type="region of interest" description="Disordered" evidence="1">
    <location>
        <begin position="560"/>
        <end position="579"/>
    </location>
</feature>
<dbReference type="GO" id="GO:0034237">
    <property type="term" value="F:protein kinase A regulatory subunit binding"/>
    <property type="evidence" value="ECO:0007669"/>
    <property type="project" value="TreeGrafter"/>
</dbReference>
<dbReference type="Pfam" id="PF15058">
    <property type="entry name" value="Speriolin_N"/>
    <property type="match status" value="1"/>
</dbReference>
<feature type="domain" description="Speriolin N-terminal" evidence="2">
    <location>
        <begin position="301"/>
        <end position="371"/>
    </location>
</feature>
<protein>
    <recommendedName>
        <fullName evidence="2">Speriolin N-terminal domain-containing protein</fullName>
    </recommendedName>
</protein>
<dbReference type="GO" id="GO:0010739">
    <property type="term" value="P:positive regulation of protein kinase A signaling"/>
    <property type="evidence" value="ECO:0007669"/>
    <property type="project" value="TreeGrafter"/>
</dbReference>
<sequence length="652" mass="68444">MGQPPRTAWQERLDLPVHCGGSGSARIGDQTLHAGLPRVSRSPAPRHGSASLWGASIATSRGCSRLVVTDGRPSVRNGCSEPETSCSLMALVLGKVEEQGLPLGPLGIGGWRGICPGAFLSGRCPRSRRPVSSVSACNPSQIPTPPPRGWVGDVTLSWECGRQVASNCQPPRAHWSCAGRGGRRGAPRPAFLASTASSPSGVRPRALAVPGTRQNIPVWASACAVPCAGVPVRRGRRRPLPTLRSLVAAGRRCFKGDITRLRKARRVELRALGVSGAPLGSGFPPPWGHGPHMSPEDTAMAEGSELTNRLMSENADLKKQVRLMKENQMLKRLLSESCQESCGRGGRGLLMPKAPACPEACSAGSAAVRLGVRCFPFLLEAIELLPVLQQDARAAPGTSVVGSPPGVHRMPAATLSKQAHVEGGTITHQPPARSFLRGTPSARWLMRHWSQGLVCTGATVKSHLPRATLSPFIPRIELCQGLPSGLRAIHAVSWGQACWALPQSPPHRAGRVGCGRGAGPRSGWAVPRHTPSRPGVSGTVASTPPVGRPRSCRTAVLGGAAAPGQPAATRPSTERPWSPSCRAWAPAILRVTSMPRVQPSAEGAALALGLDLENQQEFLRAAQGNTRYPKAGPEPLAPLPEAAAVSVYSASP</sequence>
<evidence type="ECO:0000259" key="2">
    <source>
        <dbReference type="Pfam" id="PF15058"/>
    </source>
</evidence>
<dbReference type="Proteomes" id="UP001159641">
    <property type="component" value="Unassembled WGS sequence"/>
</dbReference>
<dbReference type="InterPro" id="IPR029385">
    <property type="entry name" value="Speriolin_N"/>
</dbReference>
<name>A0AB34HQA2_ESCRO</name>
<evidence type="ECO:0000313" key="4">
    <source>
        <dbReference type="Proteomes" id="UP001159641"/>
    </source>
</evidence>
<accession>A0AB34HQA2</accession>
<dbReference type="EMBL" id="JAIQCJ010000963">
    <property type="protein sequence ID" value="KAJ8793649.1"/>
    <property type="molecule type" value="Genomic_DNA"/>
</dbReference>
<comment type="caution">
    <text evidence="3">The sequence shown here is derived from an EMBL/GenBank/DDBJ whole genome shotgun (WGS) entry which is preliminary data.</text>
</comment>
<evidence type="ECO:0000313" key="3">
    <source>
        <dbReference type="EMBL" id="KAJ8793649.1"/>
    </source>
</evidence>
<dbReference type="AlphaFoldDB" id="A0AB34HQA2"/>
<dbReference type="GO" id="GO:0007283">
    <property type="term" value="P:spermatogenesis"/>
    <property type="evidence" value="ECO:0007669"/>
    <property type="project" value="TreeGrafter"/>
</dbReference>
<keyword evidence="4" id="KW-1185">Reference proteome</keyword>
<evidence type="ECO:0000256" key="1">
    <source>
        <dbReference type="SAM" id="MobiDB-lite"/>
    </source>
</evidence>
<dbReference type="GO" id="GO:0005813">
    <property type="term" value="C:centrosome"/>
    <property type="evidence" value="ECO:0007669"/>
    <property type="project" value="TreeGrafter"/>
</dbReference>
<feature type="region of interest" description="Disordered" evidence="1">
    <location>
        <begin position="513"/>
        <end position="549"/>
    </location>
</feature>
<dbReference type="InterPro" id="IPR026715">
    <property type="entry name" value="SPATC1"/>
</dbReference>
<dbReference type="PANTHER" id="PTHR22192">
    <property type="entry name" value="SPERIOLIN"/>
    <property type="match status" value="1"/>
</dbReference>
<organism evidence="3 4">
    <name type="scientific">Eschrichtius robustus</name>
    <name type="common">California gray whale</name>
    <name type="synonym">Eschrichtius gibbosus</name>
    <dbReference type="NCBI Taxonomy" id="9764"/>
    <lineage>
        <taxon>Eukaryota</taxon>
        <taxon>Metazoa</taxon>
        <taxon>Chordata</taxon>
        <taxon>Craniata</taxon>
        <taxon>Vertebrata</taxon>
        <taxon>Euteleostomi</taxon>
        <taxon>Mammalia</taxon>
        <taxon>Eutheria</taxon>
        <taxon>Laurasiatheria</taxon>
        <taxon>Artiodactyla</taxon>
        <taxon>Whippomorpha</taxon>
        <taxon>Cetacea</taxon>
        <taxon>Mysticeti</taxon>
        <taxon>Eschrichtiidae</taxon>
        <taxon>Eschrichtius</taxon>
    </lineage>
</organism>
<dbReference type="PANTHER" id="PTHR22192:SF1">
    <property type="entry name" value="SPERIOLIN-LIKE PROTEIN"/>
    <property type="match status" value="1"/>
</dbReference>